<dbReference type="Proteomes" id="UP000799776">
    <property type="component" value="Unassembled WGS sequence"/>
</dbReference>
<protein>
    <recommendedName>
        <fullName evidence="3">Pyridoxamine phosphate oxidase family protein</fullName>
    </recommendedName>
</protein>
<dbReference type="PANTHER" id="PTHR39336:SF1">
    <property type="entry name" value="PYRIDOXAMINE PHOSPHATE OXIDASE FAMILY PROTEIN (AFU_ORTHOLOGUE AFUA_6G11440)"/>
    <property type="match status" value="1"/>
</dbReference>
<dbReference type="AlphaFoldDB" id="A0A9P4LVC7"/>
<proteinExistence type="predicted"/>
<gene>
    <name evidence="1" type="ORF">K490DRAFT_2444</name>
</gene>
<dbReference type="Gene3D" id="2.30.110.10">
    <property type="entry name" value="Electron Transport, Fmn-binding Protein, Chain A"/>
    <property type="match status" value="1"/>
</dbReference>
<organism evidence="1 2">
    <name type="scientific">Saccharata proteae CBS 121410</name>
    <dbReference type="NCBI Taxonomy" id="1314787"/>
    <lineage>
        <taxon>Eukaryota</taxon>
        <taxon>Fungi</taxon>
        <taxon>Dikarya</taxon>
        <taxon>Ascomycota</taxon>
        <taxon>Pezizomycotina</taxon>
        <taxon>Dothideomycetes</taxon>
        <taxon>Dothideomycetes incertae sedis</taxon>
        <taxon>Botryosphaeriales</taxon>
        <taxon>Saccharataceae</taxon>
        <taxon>Saccharata</taxon>
    </lineage>
</organism>
<accession>A0A9P4LVC7</accession>
<evidence type="ECO:0000313" key="2">
    <source>
        <dbReference type="Proteomes" id="UP000799776"/>
    </source>
</evidence>
<sequence>MPTFHPSLLPHHTTFFLSTPLFFTATAPSNGHHINLSPKGLPRTSLAVLSPNQVAYLDHTGSGCETIAHIYDNGRVTLMACSFGASPKIMRLFCRGRVVEKTGNEGEFGEWVQRMRKAGLGRGEGGGEMEFDWKKETESVRAVVLLDVWKVQTSCGYGVPVINDNTNNNPKLETSISEPGGKVLLEYQTANNSRSLDGCPGLKSARRAGGEWVRMKDAVRMVKRAMGRLS</sequence>
<reference evidence="1" key="1">
    <citation type="journal article" date="2020" name="Stud. Mycol.">
        <title>101 Dothideomycetes genomes: a test case for predicting lifestyles and emergence of pathogens.</title>
        <authorList>
            <person name="Haridas S."/>
            <person name="Albert R."/>
            <person name="Binder M."/>
            <person name="Bloem J."/>
            <person name="Labutti K."/>
            <person name="Salamov A."/>
            <person name="Andreopoulos B."/>
            <person name="Baker S."/>
            <person name="Barry K."/>
            <person name="Bills G."/>
            <person name="Bluhm B."/>
            <person name="Cannon C."/>
            <person name="Castanera R."/>
            <person name="Culley D."/>
            <person name="Daum C."/>
            <person name="Ezra D."/>
            <person name="Gonzalez J."/>
            <person name="Henrissat B."/>
            <person name="Kuo A."/>
            <person name="Liang C."/>
            <person name="Lipzen A."/>
            <person name="Lutzoni F."/>
            <person name="Magnuson J."/>
            <person name="Mondo S."/>
            <person name="Nolan M."/>
            <person name="Ohm R."/>
            <person name="Pangilinan J."/>
            <person name="Park H.-J."/>
            <person name="Ramirez L."/>
            <person name="Alfaro M."/>
            <person name="Sun H."/>
            <person name="Tritt A."/>
            <person name="Yoshinaga Y."/>
            <person name="Zwiers L.-H."/>
            <person name="Turgeon B."/>
            <person name="Goodwin S."/>
            <person name="Spatafora J."/>
            <person name="Crous P."/>
            <person name="Grigoriev I."/>
        </authorList>
    </citation>
    <scope>NUCLEOTIDE SEQUENCE</scope>
    <source>
        <strain evidence="1">CBS 121410</strain>
    </source>
</reference>
<dbReference type="InterPro" id="IPR012349">
    <property type="entry name" value="Split_barrel_FMN-bd"/>
</dbReference>
<dbReference type="PANTHER" id="PTHR39336">
    <property type="entry name" value="PYRIDOXAMINE PHOSPHATE OXIDASE FAMILY PROTEIN (AFU_ORTHOLOGUE AFUA_6G11440)"/>
    <property type="match status" value="1"/>
</dbReference>
<keyword evidence="2" id="KW-1185">Reference proteome</keyword>
<comment type="caution">
    <text evidence="1">The sequence shown here is derived from an EMBL/GenBank/DDBJ whole genome shotgun (WGS) entry which is preliminary data.</text>
</comment>
<dbReference type="OrthoDB" id="539398at2759"/>
<dbReference type="EMBL" id="ML978733">
    <property type="protein sequence ID" value="KAF2085169.1"/>
    <property type="molecule type" value="Genomic_DNA"/>
</dbReference>
<evidence type="ECO:0000313" key="1">
    <source>
        <dbReference type="EMBL" id="KAF2085169.1"/>
    </source>
</evidence>
<dbReference type="SUPFAM" id="SSF50475">
    <property type="entry name" value="FMN-binding split barrel"/>
    <property type="match status" value="1"/>
</dbReference>
<evidence type="ECO:0008006" key="3">
    <source>
        <dbReference type="Google" id="ProtNLM"/>
    </source>
</evidence>
<name>A0A9P4LVC7_9PEZI</name>
<feature type="non-terminal residue" evidence="1">
    <location>
        <position position="230"/>
    </location>
</feature>